<feature type="compositionally biased region" description="Low complexity" evidence="1">
    <location>
        <begin position="8"/>
        <end position="22"/>
    </location>
</feature>
<gene>
    <name evidence="2" type="ORF">GCG54_00003212</name>
</gene>
<evidence type="ECO:0000313" key="2">
    <source>
        <dbReference type="EMBL" id="KAF3802410.1"/>
    </source>
</evidence>
<evidence type="ECO:0000256" key="1">
    <source>
        <dbReference type="SAM" id="MobiDB-lite"/>
    </source>
</evidence>
<evidence type="ECO:0000313" key="3">
    <source>
        <dbReference type="Proteomes" id="UP000613401"/>
    </source>
</evidence>
<dbReference type="EMBL" id="WVTB01000063">
    <property type="protein sequence ID" value="KAF3802410.1"/>
    <property type="molecule type" value="Genomic_DNA"/>
</dbReference>
<feature type="region of interest" description="Disordered" evidence="1">
    <location>
        <begin position="689"/>
        <end position="716"/>
    </location>
</feature>
<accession>A0A8H4CE90</accession>
<proteinExistence type="predicted"/>
<reference evidence="2" key="1">
    <citation type="journal article" date="2020" name="Phytopathology">
        <title>Genome sequence and comparative analysis of Colletotrichum gloeosporioides isolated from Liriodendron leaves.</title>
        <authorList>
            <person name="Fu F.F."/>
            <person name="Hao Z."/>
            <person name="Wang P."/>
            <person name="Lu Y."/>
            <person name="Xue L.J."/>
            <person name="Wei G."/>
            <person name="Tian Y."/>
            <person name="Baishi H."/>
            <person name="Xu H."/>
            <person name="Shi J."/>
            <person name="Cheng T."/>
            <person name="Wang G."/>
            <person name="Yi Y."/>
            <person name="Chen J."/>
        </authorList>
    </citation>
    <scope>NUCLEOTIDE SEQUENCE</scope>
    <source>
        <strain evidence="2">Lc1</strain>
    </source>
</reference>
<comment type="caution">
    <text evidence="2">The sequence shown here is derived from an EMBL/GenBank/DDBJ whole genome shotgun (WGS) entry which is preliminary data.</text>
</comment>
<name>A0A8H4CE90_COLGL</name>
<feature type="region of interest" description="Disordered" evidence="1">
    <location>
        <begin position="1"/>
        <end position="23"/>
    </location>
</feature>
<protein>
    <submittedName>
        <fullName evidence="2">Uncharacterized protein</fullName>
    </submittedName>
</protein>
<keyword evidence="3" id="KW-1185">Reference proteome</keyword>
<dbReference type="AlphaFoldDB" id="A0A8H4CE90"/>
<sequence>MPRPPRLPRSSRPRNNNPKRPSAITEYHPCGILHHGSHEVAGGQKIGFPDRIETDFVVNPGGSGRAYVGIRFRFPRHLENRSFSGTADVFSIVLRFPAGTFCMSIENLSRGTFDLILPREETNDLAIINLSLGDGQIASVDGLGPALREETDLIDSYINVNQEAQGWKTLRDIFSQRQFRILARRGVQSSTALEKFAFFPSSQNYPYNQVHHWDLSRYNHQIPANSSNTQYPERFEFDNPEDALTTMTQSVVQDAYWFYVDVREIRGIRQRAFFLKQGSRSTEDTDSFFVLMTLTPDITTRFSKSVKRITKLGRTVRISFRKAPAPGTRRRDGMVDRDDLFWEGIIRPTYAAQIKHKHSLMNVWLDFGDGTNVARRRVDAVNNALSVADPEVESPSDEMDNNCQDDTPERLYHRKLYGSFLRDFFVGRGLGNTLLNPPPMDSDDVGTHGLNLSEPSLVAPKVDILGPIDAIYRQALLDMLNPGSRETYKSYLESVVLGLVGIFGEMESCTSEVLAVTALLYMGNPDIKTVHAAAWRNEDVTKFARCLHSTASTVVRSMKDKYTPAPQPYIPLIVRGCNIHSEVESFIKMIQGDLLIWDTRHWSRPFSLCEWLLKIVQHDEFDLDQLDRPELLEIRQKWKTSADYVGLRAFVNHDIEFWQVKEFDPTHYHDNEPQTTTLADFLSEELTIDEDEEKDKDSSSLDATLSEKNVEEEEGLSAEEQAARLKKEVWPHKLIQLLMVDILDVADALCTTPHVSRDVPYDKFWRSAGAVVFDEATHLSKSDAVIVWGNTMRPCAMAGKEGQTPWSGIDPFKTHEDGPHKGDYYNRFGPEAKVSALEFMRTTGWPCFKAASSDMPKFGEDMNSSDNVDGGW</sequence>
<reference evidence="2" key="2">
    <citation type="submission" date="2020-03" db="EMBL/GenBank/DDBJ databases">
        <authorList>
            <person name="Fu F.-F."/>
            <person name="Chen J."/>
        </authorList>
    </citation>
    <scope>NUCLEOTIDE SEQUENCE</scope>
    <source>
        <strain evidence="2">Lc1</strain>
    </source>
</reference>
<dbReference type="RefSeq" id="XP_045261569.1">
    <property type="nucleotide sequence ID" value="XM_045403288.1"/>
</dbReference>
<dbReference type="Proteomes" id="UP000613401">
    <property type="component" value="Unassembled WGS sequence"/>
</dbReference>
<organism evidence="2 3">
    <name type="scientific">Colletotrichum gloeosporioides</name>
    <name type="common">Anthracnose fungus</name>
    <name type="synonym">Glomerella cingulata</name>
    <dbReference type="NCBI Taxonomy" id="474922"/>
    <lineage>
        <taxon>Eukaryota</taxon>
        <taxon>Fungi</taxon>
        <taxon>Dikarya</taxon>
        <taxon>Ascomycota</taxon>
        <taxon>Pezizomycotina</taxon>
        <taxon>Sordariomycetes</taxon>
        <taxon>Hypocreomycetidae</taxon>
        <taxon>Glomerellales</taxon>
        <taxon>Glomerellaceae</taxon>
        <taxon>Colletotrichum</taxon>
        <taxon>Colletotrichum gloeosporioides species complex</taxon>
    </lineage>
</organism>
<dbReference type="GeneID" id="69010373"/>